<evidence type="ECO:0000313" key="1">
    <source>
        <dbReference type="EMBL" id="WNF23243.1"/>
    </source>
</evidence>
<dbReference type="InterPro" id="IPR011008">
    <property type="entry name" value="Dimeric_a/b-barrel"/>
</dbReference>
<organism evidence="1 2">
    <name type="scientific">Mesobacillus jeotgali</name>
    <dbReference type="NCBI Taxonomy" id="129985"/>
    <lineage>
        <taxon>Bacteria</taxon>
        <taxon>Bacillati</taxon>
        <taxon>Bacillota</taxon>
        <taxon>Bacilli</taxon>
        <taxon>Bacillales</taxon>
        <taxon>Bacillaceae</taxon>
        <taxon>Mesobacillus</taxon>
    </lineage>
</organism>
<dbReference type="Proteomes" id="UP001303324">
    <property type="component" value="Chromosome"/>
</dbReference>
<evidence type="ECO:0000313" key="2">
    <source>
        <dbReference type="Proteomes" id="UP001303324"/>
    </source>
</evidence>
<dbReference type="SUPFAM" id="SSF54909">
    <property type="entry name" value="Dimeric alpha+beta barrel"/>
    <property type="match status" value="1"/>
</dbReference>
<dbReference type="RefSeq" id="WP_311073454.1">
    <property type="nucleotide sequence ID" value="NZ_CP134494.1"/>
</dbReference>
<keyword evidence="2" id="KW-1185">Reference proteome</keyword>
<reference evidence="1 2" key="1">
    <citation type="submission" date="2023-09" db="EMBL/GenBank/DDBJ databases">
        <title>Microbial mechanism of fulvic acid promoting antimony reduction mineralization in rice fields.</title>
        <authorList>
            <person name="Chen G."/>
            <person name="Lan J."/>
        </authorList>
    </citation>
    <scope>NUCLEOTIDE SEQUENCE [LARGE SCALE GENOMIC DNA]</scope>
    <source>
        <strain evidence="1 2">PS1</strain>
    </source>
</reference>
<dbReference type="Gene3D" id="3.30.70.100">
    <property type="match status" value="1"/>
</dbReference>
<gene>
    <name evidence="1" type="ORF">RH061_01665</name>
</gene>
<dbReference type="EMBL" id="CP134494">
    <property type="protein sequence ID" value="WNF23243.1"/>
    <property type="molecule type" value="Genomic_DNA"/>
</dbReference>
<name>A0ABY9VI58_9BACI</name>
<accession>A0ABY9VI58</accession>
<sequence length="121" mass="14797">MFYRRKFYIVKNEFIEPFNTLFNDINLPNQLKYGARLIGRWMLPHNEETTEVFAIWEYDHYEAYLDIETNVRSDKEHLKRIQDWYEEHGGKEFVQKQYFLEARNEKLVSTLSLNKKTSSHL</sequence>
<protein>
    <submittedName>
        <fullName evidence="1">Cytoplasmic protein</fullName>
    </submittedName>
</protein>
<proteinExistence type="predicted"/>